<gene>
    <name evidence="2" type="ORF">HK097_003661</name>
</gene>
<evidence type="ECO:0000313" key="3">
    <source>
        <dbReference type="Proteomes" id="UP001212841"/>
    </source>
</evidence>
<reference evidence="2" key="1">
    <citation type="submission" date="2020-05" db="EMBL/GenBank/DDBJ databases">
        <title>Phylogenomic resolution of chytrid fungi.</title>
        <authorList>
            <person name="Stajich J.E."/>
            <person name="Amses K."/>
            <person name="Simmons R."/>
            <person name="Seto K."/>
            <person name="Myers J."/>
            <person name="Bonds A."/>
            <person name="Quandt C.A."/>
            <person name="Barry K."/>
            <person name="Liu P."/>
            <person name="Grigoriev I."/>
            <person name="Longcore J.E."/>
            <person name="James T.Y."/>
        </authorList>
    </citation>
    <scope>NUCLEOTIDE SEQUENCE</scope>
    <source>
        <strain evidence="2">JEL0318</strain>
    </source>
</reference>
<accession>A0AAD5WXT6</accession>
<organism evidence="2 3">
    <name type="scientific">Rhizophlyctis rosea</name>
    <dbReference type="NCBI Taxonomy" id="64517"/>
    <lineage>
        <taxon>Eukaryota</taxon>
        <taxon>Fungi</taxon>
        <taxon>Fungi incertae sedis</taxon>
        <taxon>Chytridiomycota</taxon>
        <taxon>Chytridiomycota incertae sedis</taxon>
        <taxon>Chytridiomycetes</taxon>
        <taxon>Rhizophlyctidales</taxon>
        <taxon>Rhizophlyctidaceae</taxon>
        <taxon>Rhizophlyctis</taxon>
    </lineage>
</organism>
<feature type="compositionally biased region" description="Low complexity" evidence="1">
    <location>
        <begin position="62"/>
        <end position="139"/>
    </location>
</feature>
<feature type="compositionally biased region" description="Basic and acidic residues" evidence="1">
    <location>
        <begin position="179"/>
        <end position="188"/>
    </location>
</feature>
<sequence>MFQDKYIRALEERIDAIREVTERDRIIHERDAEILRLERDVVAPLRAENFWLRQQLTQMTNAQAHSHAAQAVQQAPHPHSHAPAPQHIPPQHQQQAAHPAVHPSAHQAVHQNAHHQPAYQPQHAAVSQQQVAQQHQNSHYPAVTQQQAALAPTYHQHSKHPAAPAPPPGAQYMMMPGRPESRQEDSRSKNKSPVEQVPPKAAPTPSPVLSQPPEIKEAPRLGRPPMHQEQQMASTPTPILAPSSELFSGPITNPIEPEEDEADDIPAPPGMIPWSHIVRKAFPGSLSQLKSAERNIISSAVRGYLEDKLGEKAAECKMPSKVNGKDVDAIPQELEQDFLKWFVSQ</sequence>
<protein>
    <submittedName>
        <fullName evidence="2">Uncharacterized protein</fullName>
    </submittedName>
</protein>
<feature type="non-terminal residue" evidence="2">
    <location>
        <position position="345"/>
    </location>
</feature>
<keyword evidence="3" id="KW-1185">Reference proteome</keyword>
<evidence type="ECO:0000313" key="2">
    <source>
        <dbReference type="EMBL" id="KAJ3036987.1"/>
    </source>
</evidence>
<feature type="compositionally biased region" description="Polar residues" evidence="1">
    <location>
        <begin position="228"/>
        <end position="237"/>
    </location>
</feature>
<feature type="region of interest" description="Disordered" evidence="1">
    <location>
        <begin position="61"/>
        <end position="271"/>
    </location>
</feature>
<dbReference type="AlphaFoldDB" id="A0AAD5WXT6"/>
<evidence type="ECO:0000256" key="1">
    <source>
        <dbReference type="SAM" id="MobiDB-lite"/>
    </source>
</evidence>
<comment type="caution">
    <text evidence="2">The sequence shown here is derived from an EMBL/GenBank/DDBJ whole genome shotgun (WGS) entry which is preliminary data.</text>
</comment>
<dbReference type="EMBL" id="JADGJD010001881">
    <property type="protein sequence ID" value="KAJ3036987.1"/>
    <property type="molecule type" value="Genomic_DNA"/>
</dbReference>
<dbReference type="Proteomes" id="UP001212841">
    <property type="component" value="Unassembled WGS sequence"/>
</dbReference>
<proteinExistence type="predicted"/>
<name>A0AAD5WXT6_9FUNG</name>